<dbReference type="PANTHER" id="PTHR40761:SF1">
    <property type="entry name" value="CONSERVED INTEGRAL MEMBRANE ALANINE VALINE AND LEUCINE RICH PROTEIN-RELATED"/>
    <property type="match status" value="1"/>
</dbReference>
<gene>
    <name evidence="2" type="ORF">GS4_30_00120</name>
</gene>
<accession>M0QNV5</accession>
<dbReference type="AlphaFoldDB" id="M0QNV5"/>
<protein>
    <submittedName>
        <fullName evidence="2">Uncharacterized protein</fullName>
    </submittedName>
</protein>
<feature type="transmembrane region" description="Helical" evidence="1">
    <location>
        <begin position="188"/>
        <end position="206"/>
    </location>
</feature>
<sequence>MFTTGVHTPIDRVRPNSSLMITGVVIAVIGSIAFAAASVLQALGADRVAQRAAVREERRRSSKAHPSLRSTVATMLTVPFLIGFVFDIVGFIATILSARLIPLFLSQTIISARLVATALLALVVLHVSLTMRDWLAGAVVIASLVLLAVSAGREGVDDERWLHWAVLVAGPALFAVGIVVMRVVHRHLAAATGLIAGAIFGVMAIASRILDGVEPLRVGVLFTDPALYALLISGILGFYLFTVALQTGSVNGAAAALVVGQTVLPGMVGIWLLGDVTRAGWGPVAFVAFAAAILGGIVLASSGAVTAVEKADLTNMPTGFGRRAEPAASSATPESH</sequence>
<evidence type="ECO:0000313" key="3">
    <source>
        <dbReference type="Proteomes" id="UP000011666"/>
    </source>
</evidence>
<dbReference type="SUPFAM" id="SSF103481">
    <property type="entry name" value="Multidrug resistance efflux transporter EmrE"/>
    <property type="match status" value="1"/>
</dbReference>
<dbReference type="EMBL" id="BANX01000030">
    <property type="protein sequence ID" value="GAC69941.1"/>
    <property type="molecule type" value="Genomic_DNA"/>
</dbReference>
<proteinExistence type="predicted"/>
<keyword evidence="1" id="KW-1133">Transmembrane helix</keyword>
<dbReference type="InterPro" id="IPR037185">
    <property type="entry name" value="EmrE-like"/>
</dbReference>
<feature type="transmembrane region" description="Helical" evidence="1">
    <location>
        <begin position="226"/>
        <end position="245"/>
    </location>
</feature>
<keyword evidence="1" id="KW-0812">Transmembrane</keyword>
<keyword evidence="1" id="KW-0472">Membrane</keyword>
<dbReference type="PANTHER" id="PTHR40761">
    <property type="entry name" value="CONSERVED INTEGRAL MEMBRANE ALANINE VALINE AND LEUCINE RICH PROTEIN-RELATED"/>
    <property type="match status" value="1"/>
</dbReference>
<feature type="transmembrane region" description="Helical" evidence="1">
    <location>
        <begin position="134"/>
        <end position="152"/>
    </location>
</feature>
<feature type="transmembrane region" description="Helical" evidence="1">
    <location>
        <begin position="104"/>
        <end position="127"/>
    </location>
</feature>
<organism evidence="2 3">
    <name type="scientific">Gordonia soli NBRC 108243</name>
    <dbReference type="NCBI Taxonomy" id="1223545"/>
    <lineage>
        <taxon>Bacteria</taxon>
        <taxon>Bacillati</taxon>
        <taxon>Actinomycetota</taxon>
        <taxon>Actinomycetes</taxon>
        <taxon>Mycobacteriales</taxon>
        <taxon>Gordoniaceae</taxon>
        <taxon>Gordonia</taxon>
    </lineage>
</organism>
<feature type="transmembrane region" description="Helical" evidence="1">
    <location>
        <begin position="285"/>
        <end position="308"/>
    </location>
</feature>
<evidence type="ECO:0000256" key="1">
    <source>
        <dbReference type="SAM" id="Phobius"/>
    </source>
</evidence>
<comment type="caution">
    <text evidence="2">The sequence shown here is derived from an EMBL/GenBank/DDBJ whole genome shotgun (WGS) entry which is preliminary data.</text>
</comment>
<dbReference type="Proteomes" id="UP000011666">
    <property type="component" value="Unassembled WGS sequence"/>
</dbReference>
<reference evidence="2 3" key="1">
    <citation type="submission" date="2013-01" db="EMBL/GenBank/DDBJ databases">
        <title>Whole genome shotgun sequence of Gordonia soli NBRC 108243.</title>
        <authorList>
            <person name="Isaki-Nakamura S."/>
            <person name="Hosoyama A."/>
            <person name="Tsuchikane K."/>
            <person name="Ando Y."/>
            <person name="Baba S."/>
            <person name="Ohji S."/>
            <person name="Hamada M."/>
            <person name="Tamura T."/>
            <person name="Yamazoe A."/>
            <person name="Yamazaki S."/>
            <person name="Fujita N."/>
        </authorList>
    </citation>
    <scope>NUCLEOTIDE SEQUENCE [LARGE SCALE GENOMIC DNA]</scope>
    <source>
        <strain evidence="2 3">NBRC 108243</strain>
    </source>
</reference>
<evidence type="ECO:0000313" key="2">
    <source>
        <dbReference type="EMBL" id="GAC69941.1"/>
    </source>
</evidence>
<keyword evidence="3" id="KW-1185">Reference proteome</keyword>
<dbReference type="STRING" id="1223545.GS4_30_00120"/>
<name>M0QNV5_9ACTN</name>
<feature type="transmembrane region" description="Helical" evidence="1">
    <location>
        <begin position="70"/>
        <end position="98"/>
    </location>
</feature>
<feature type="transmembrane region" description="Helical" evidence="1">
    <location>
        <begin position="164"/>
        <end position="181"/>
    </location>
</feature>
<feature type="transmembrane region" description="Helical" evidence="1">
    <location>
        <begin position="20"/>
        <end position="49"/>
    </location>
</feature>
<dbReference type="eggNOG" id="COG0697">
    <property type="taxonomic scope" value="Bacteria"/>
</dbReference>
<feature type="transmembrane region" description="Helical" evidence="1">
    <location>
        <begin position="252"/>
        <end position="273"/>
    </location>
</feature>